<dbReference type="RefSeq" id="WP_179614881.1">
    <property type="nucleotide sequence ID" value="NZ_CP059163.1"/>
</dbReference>
<dbReference type="EMBL" id="JACCBE010000001">
    <property type="protein sequence ID" value="NYD57066.1"/>
    <property type="molecule type" value="Genomic_DNA"/>
</dbReference>
<evidence type="ECO:0000259" key="1">
    <source>
        <dbReference type="Pfam" id="PF01882"/>
    </source>
</evidence>
<proteinExistence type="predicted"/>
<dbReference type="PANTHER" id="PTHR33608:SF14">
    <property type="entry name" value="POSSIBLE CONSERVED SECRETED PROTEIN"/>
    <property type="match status" value="1"/>
</dbReference>
<dbReference type="AlphaFoldDB" id="A0A7Y9JQC4"/>
<sequence length="417" mass="43612">MAATTLAVLLGDPVLVVLVAPLALCAALGLLHVPGSAPRLDVRLDHTVLHEGQGTTSRLRLHDADAAEHVARVSGRAPYLALHPADGVVGALRSDPSYGPALEVGPRRWGVRRPAGEKVALTTAWGGWRWGPVPVTAPSLRVLPGRAAYDSRAEMPQPVGLVGAHRAQRTGTGSEFAGIRGFRVGDRLQRVSWRVSLRTDELHVVSTRSEEDTAVLLVVDALADHGRSGGVDGEESSLDLAVRAAAAVARHVGRSGDRVGLRVVGPATGVVGYGSGARHQQRILATLAGVRPGRAPEVDAERIRLPVAPGTVVVVFSPMLDDLVSTLTATLTRKGLPTLVVDTLPRAAHGPRPGPGHGPGAGAEELAWRMRLVERDLLLGEVAAHGCPVVPWRGPGTLDQVLRGFSGPARASRAGAR</sequence>
<dbReference type="InterPro" id="IPR002881">
    <property type="entry name" value="DUF58"/>
</dbReference>
<reference evidence="2 3" key="1">
    <citation type="submission" date="2020-07" db="EMBL/GenBank/DDBJ databases">
        <title>Sequencing the genomes of 1000 actinobacteria strains.</title>
        <authorList>
            <person name="Klenk H.-P."/>
        </authorList>
    </citation>
    <scope>NUCLEOTIDE SEQUENCE [LARGE SCALE GENOMIC DNA]</scope>
    <source>
        <strain evidence="2 3">DSM 18965</strain>
    </source>
</reference>
<gene>
    <name evidence="2" type="ORF">BKA08_001304</name>
</gene>
<protein>
    <submittedName>
        <fullName evidence="2">Uncharacterized protein (DUF58 family)</fullName>
    </submittedName>
</protein>
<evidence type="ECO:0000313" key="2">
    <source>
        <dbReference type="EMBL" id="NYD57066.1"/>
    </source>
</evidence>
<accession>A0A7Y9JQC4</accession>
<dbReference type="Pfam" id="PF01882">
    <property type="entry name" value="DUF58"/>
    <property type="match status" value="1"/>
</dbReference>
<feature type="domain" description="DUF58" evidence="1">
    <location>
        <begin position="179"/>
        <end position="329"/>
    </location>
</feature>
<dbReference type="Proteomes" id="UP000516957">
    <property type="component" value="Unassembled WGS sequence"/>
</dbReference>
<evidence type="ECO:0000313" key="3">
    <source>
        <dbReference type="Proteomes" id="UP000516957"/>
    </source>
</evidence>
<organism evidence="2 3">
    <name type="scientific">Nocardioides marinisabuli</name>
    <dbReference type="NCBI Taxonomy" id="419476"/>
    <lineage>
        <taxon>Bacteria</taxon>
        <taxon>Bacillati</taxon>
        <taxon>Actinomycetota</taxon>
        <taxon>Actinomycetes</taxon>
        <taxon>Propionibacteriales</taxon>
        <taxon>Nocardioidaceae</taxon>
        <taxon>Nocardioides</taxon>
    </lineage>
</organism>
<name>A0A7Y9JQC4_9ACTN</name>
<keyword evidence="3" id="KW-1185">Reference proteome</keyword>
<comment type="caution">
    <text evidence="2">The sequence shown here is derived from an EMBL/GenBank/DDBJ whole genome shotgun (WGS) entry which is preliminary data.</text>
</comment>
<dbReference type="PANTHER" id="PTHR33608">
    <property type="entry name" value="BLL2464 PROTEIN"/>
    <property type="match status" value="1"/>
</dbReference>